<accession>A0ACC3DNK4</accession>
<sequence length="240" mass="25833">MGDSLTLSYLSPNLTGYRKAFYDLASVRGDIDMIGSVSSGSDSMTDPFHEGHNAATIDQISGFADVALAARPNVVLLLAGTNNMFDDEAAGAAAGRLGELVEKVRFPLFFLQILARCPDAALLLASIIPSADQNRQRRNNAFNAQVTRLVSKLRADGKHILLVRMDEAVSRDQLLDGIHPFAQGYRNMAYHWLQTLDLAEQSGWPTTPAAVDGDLGVEVKVDAGKIDSVTSAAKITVSEE</sequence>
<comment type="caution">
    <text evidence="1">The sequence shown here is derived from an EMBL/GenBank/DDBJ whole genome shotgun (WGS) entry which is preliminary data.</text>
</comment>
<protein>
    <submittedName>
        <fullName evidence="1">Uncharacterized protein</fullName>
    </submittedName>
</protein>
<dbReference type="EMBL" id="JAWDJW010002122">
    <property type="protein sequence ID" value="KAK3078187.1"/>
    <property type="molecule type" value="Genomic_DNA"/>
</dbReference>
<keyword evidence="2" id="KW-1185">Reference proteome</keyword>
<evidence type="ECO:0000313" key="1">
    <source>
        <dbReference type="EMBL" id="KAK3078187.1"/>
    </source>
</evidence>
<organism evidence="1 2">
    <name type="scientific">Coniosporium uncinatum</name>
    <dbReference type="NCBI Taxonomy" id="93489"/>
    <lineage>
        <taxon>Eukaryota</taxon>
        <taxon>Fungi</taxon>
        <taxon>Dikarya</taxon>
        <taxon>Ascomycota</taxon>
        <taxon>Pezizomycotina</taxon>
        <taxon>Dothideomycetes</taxon>
        <taxon>Dothideomycetes incertae sedis</taxon>
        <taxon>Coniosporium</taxon>
    </lineage>
</organism>
<evidence type="ECO:0000313" key="2">
    <source>
        <dbReference type="Proteomes" id="UP001186974"/>
    </source>
</evidence>
<name>A0ACC3DNK4_9PEZI</name>
<reference evidence="1" key="1">
    <citation type="submission" date="2024-09" db="EMBL/GenBank/DDBJ databases">
        <title>Black Yeasts Isolated from many extreme environments.</title>
        <authorList>
            <person name="Coleine C."/>
            <person name="Stajich J.E."/>
            <person name="Selbmann L."/>
        </authorList>
    </citation>
    <scope>NUCLEOTIDE SEQUENCE</scope>
    <source>
        <strain evidence="1">CCFEE 5737</strain>
    </source>
</reference>
<dbReference type="Proteomes" id="UP001186974">
    <property type="component" value="Unassembled WGS sequence"/>
</dbReference>
<feature type="non-terminal residue" evidence="1">
    <location>
        <position position="240"/>
    </location>
</feature>
<proteinExistence type="predicted"/>
<gene>
    <name evidence="1" type="ORF">LTS18_008215</name>
</gene>